<keyword evidence="1" id="KW-0472">Membrane</keyword>
<evidence type="ECO:0000256" key="1">
    <source>
        <dbReference type="SAM" id="Phobius"/>
    </source>
</evidence>
<organism evidence="2 3">
    <name type="scientific">Capnocytophaga gingivalis</name>
    <dbReference type="NCBI Taxonomy" id="1017"/>
    <lineage>
        <taxon>Bacteria</taxon>
        <taxon>Pseudomonadati</taxon>
        <taxon>Bacteroidota</taxon>
        <taxon>Flavobacteriia</taxon>
        <taxon>Flavobacteriales</taxon>
        <taxon>Flavobacteriaceae</taxon>
        <taxon>Capnocytophaga</taxon>
    </lineage>
</organism>
<keyword evidence="3" id="KW-1185">Reference proteome</keyword>
<keyword evidence="1" id="KW-0812">Transmembrane</keyword>
<dbReference type="Proteomes" id="UP001311730">
    <property type="component" value="Unassembled WGS sequence"/>
</dbReference>
<dbReference type="RefSeq" id="WP_323983335.1">
    <property type="nucleotide sequence ID" value="NZ_JAYKBW010000007.1"/>
</dbReference>
<protein>
    <submittedName>
        <fullName evidence="2">Uncharacterized protein</fullName>
    </submittedName>
</protein>
<feature type="transmembrane region" description="Helical" evidence="1">
    <location>
        <begin position="6"/>
        <end position="31"/>
    </location>
</feature>
<evidence type="ECO:0000313" key="2">
    <source>
        <dbReference type="EMBL" id="MEB3075057.1"/>
    </source>
</evidence>
<evidence type="ECO:0000313" key="3">
    <source>
        <dbReference type="Proteomes" id="UP001311730"/>
    </source>
</evidence>
<dbReference type="EMBL" id="JAYKBW010000007">
    <property type="protein sequence ID" value="MEB3075057.1"/>
    <property type="molecule type" value="Genomic_DNA"/>
</dbReference>
<name>A0ABU5ZBF2_9FLAO</name>
<accession>A0ABU5ZBF2</accession>
<proteinExistence type="predicted"/>
<gene>
    <name evidence="2" type="ORF">VJJ08_07075</name>
</gene>
<keyword evidence="1" id="KW-1133">Transmembrane helix</keyword>
<reference evidence="2 3" key="1">
    <citation type="submission" date="2023-12" db="EMBL/GenBank/DDBJ databases">
        <title>Genomic sequences of Capnocytophaga and Parvimonas strains.</title>
        <authorList>
            <person name="Watt R.M."/>
            <person name="Wang M."/>
            <person name="Yang T."/>
            <person name="Tong W.M."/>
        </authorList>
    </citation>
    <scope>NUCLEOTIDE SEQUENCE [LARGE SCALE GENOMIC DNA]</scope>
    <source>
        <strain evidence="2 3">CCUG 13096</strain>
    </source>
</reference>
<sequence>MNFDFFFDIHITIVDILTFFLSLGVAIWSYFINRKLNKQQEIINKYQIDSYSKADIKIEVSDLGKGKRALVIRNIGYSPAKNIRIDWNGLDKEDKISINDQHKLPYPILNNGDSFSFYALLYGLENRSPVVFILWEDDYSKNNRKETSISF</sequence>
<comment type="caution">
    <text evidence="2">The sequence shown here is derived from an EMBL/GenBank/DDBJ whole genome shotgun (WGS) entry which is preliminary data.</text>
</comment>